<feature type="domain" description="ABC transporter" evidence="4">
    <location>
        <begin position="2"/>
        <end position="234"/>
    </location>
</feature>
<keyword evidence="6" id="KW-1185">Reference proteome</keyword>
<dbReference type="GO" id="GO:0005886">
    <property type="term" value="C:plasma membrane"/>
    <property type="evidence" value="ECO:0007669"/>
    <property type="project" value="TreeGrafter"/>
</dbReference>
<dbReference type="STRING" id="32040.SAMN04489710_10933"/>
<dbReference type="InterPro" id="IPR017871">
    <property type="entry name" value="ABC_transporter-like_CS"/>
</dbReference>
<keyword evidence="1" id="KW-1003">Cell membrane</keyword>
<name>A0A1I1WBU5_9BURK</name>
<dbReference type="PANTHER" id="PTHR24220">
    <property type="entry name" value="IMPORT ATP-BINDING PROTEIN"/>
    <property type="match status" value="1"/>
</dbReference>
<dbReference type="SMART" id="SM00382">
    <property type="entry name" value="AAA"/>
    <property type="match status" value="1"/>
</dbReference>
<evidence type="ECO:0000313" key="5">
    <source>
        <dbReference type="EMBL" id="SFD92675.1"/>
    </source>
</evidence>
<gene>
    <name evidence="5" type="ORF">SAMN04489710_10933</name>
</gene>
<dbReference type="OrthoDB" id="8905165at2"/>
<dbReference type="Gene3D" id="3.40.50.300">
    <property type="entry name" value="P-loop containing nucleotide triphosphate hydrolases"/>
    <property type="match status" value="1"/>
</dbReference>
<dbReference type="InterPro" id="IPR003439">
    <property type="entry name" value="ABC_transporter-like_ATP-bd"/>
</dbReference>
<dbReference type="SUPFAM" id="SSF52540">
    <property type="entry name" value="P-loop containing nucleoside triphosphate hydrolases"/>
    <property type="match status" value="1"/>
</dbReference>
<evidence type="ECO:0000256" key="1">
    <source>
        <dbReference type="ARBA" id="ARBA00022475"/>
    </source>
</evidence>
<dbReference type="GO" id="GO:0022857">
    <property type="term" value="F:transmembrane transporter activity"/>
    <property type="evidence" value="ECO:0007669"/>
    <property type="project" value="TreeGrafter"/>
</dbReference>
<protein>
    <submittedName>
        <fullName evidence="5">Putative ABC transport system ATP-binding protein</fullName>
    </submittedName>
</protein>
<sequence length="234" mass="23963">MIRSHALAYAYAGGGAPLRFPDVDLPQGGCLLLRGRSGAGKSTWLALAAGLRTAAGGVLEVAGQPLTGTGRLAGARRDAWRARTLGFLPQALHLSPALSVAENLALPFFAAGLPRDDRAIDAALGRLGIAALAARRPNQLSGGQAQRVALARAVLLSPRVLLADEPTASLDDDAARAALELLTACAAEGQATLVVATHDRRAADALAAHPGRMDLDLDLGLSGSMPPDPLNSLL</sequence>
<evidence type="ECO:0000256" key="3">
    <source>
        <dbReference type="ARBA" id="ARBA00022840"/>
    </source>
</evidence>
<reference evidence="6" key="1">
    <citation type="submission" date="2016-10" db="EMBL/GenBank/DDBJ databases">
        <authorList>
            <person name="Varghese N."/>
            <person name="Submissions S."/>
        </authorList>
    </citation>
    <scope>NUCLEOTIDE SEQUENCE [LARGE SCALE GENOMIC DNA]</scope>
    <source>
        <strain evidence="6">DSM 7481</strain>
    </source>
</reference>
<dbReference type="InterPro" id="IPR027417">
    <property type="entry name" value="P-loop_NTPase"/>
</dbReference>
<organism evidence="5 6">
    <name type="scientific">Paracidovorax konjaci</name>
    <dbReference type="NCBI Taxonomy" id="32040"/>
    <lineage>
        <taxon>Bacteria</taxon>
        <taxon>Pseudomonadati</taxon>
        <taxon>Pseudomonadota</taxon>
        <taxon>Betaproteobacteria</taxon>
        <taxon>Burkholderiales</taxon>
        <taxon>Comamonadaceae</taxon>
        <taxon>Paracidovorax</taxon>
    </lineage>
</organism>
<dbReference type="EMBL" id="FOMQ01000009">
    <property type="protein sequence ID" value="SFD92675.1"/>
    <property type="molecule type" value="Genomic_DNA"/>
</dbReference>
<dbReference type="PROSITE" id="PS50893">
    <property type="entry name" value="ABC_TRANSPORTER_2"/>
    <property type="match status" value="1"/>
</dbReference>
<dbReference type="GO" id="GO:0016887">
    <property type="term" value="F:ATP hydrolysis activity"/>
    <property type="evidence" value="ECO:0007669"/>
    <property type="project" value="InterPro"/>
</dbReference>
<keyword evidence="1" id="KW-0472">Membrane</keyword>
<dbReference type="AlphaFoldDB" id="A0A1I1WBU5"/>
<dbReference type="InterPro" id="IPR003593">
    <property type="entry name" value="AAA+_ATPase"/>
</dbReference>
<keyword evidence="3 5" id="KW-0067">ATP-binding</keyword>
<keyword evidence="2" id="KW-0547">Nucleotide-binding</keyword>
<dbReference type="Proteomes" id="UP000199517">
    <property type="component" value="Unassembled WGS sequence"/>
</dbReference>
<evidence type="ECO:0000256" key="2">
    <source>
        <dbReference type="ARBA" id="ARBA00022741"/>
    </source>
</evidence>
<dbReference type="GO" id="GO:0005524">
    <property type="term" value="F:ATP binding"/>
    <property type="evidence" value="ECO:0007669"/>
    <property type="project" value="UniProtKB-KW"/>
</dbReference>
<dbReference type="PANTHER" id="PTHR24220:SF659">
    <property type="entry name" value="TRANSPORTER, PUTATIVE-RELATED"/>
    <property type="match status" value="1"/>
</dbReference>
<dbReference type="RefSeq" id="WP_092953696.1">
    <property type="nucleotide sequence ID" value="NZ_FOMQ01000009.1"/>
</dbReference>
<evidence type="ECO:0000259" key="4">
    <source>
        <dbReference type="PROSITE" id="PS50893"/>
    </source>
</evidence>
<evidence type="ECO:0000313" key="6">
    <source>
        <dbReference type="Proteomes" id="UP000199517"/>
    </source>
</evidence>
<dbReference type="Pfam" id="PF00005">
    <property type="entry name" value="ABC_tran"/>
    <property type="match status" value="1"/>
</dbReference>
<proteinExistence type="predicted"/>
<dbReference type="InterPro" id="IPR015854">
    <property type="entry name" value="ABC_transpr_LolD-like"/>
</dbReference>
<dbReference type="PROSITE" id="PS00211">
    <property type="entry name" value="ABC_TRANSPORTER_1"/>
    <property type="match status" value="1"/>
</dbReference>
<accession>A0A1I1WBU5</accession>